<feature type="chain" id="PRO_5007500917" evidence="2">
    <location>
        <begin position="37"/>
        <end position="435"/>
    </location>
</feature>
<feature type="compositionally biased region" description="Low complexity" evidence="1">
    <location>
        <begin position="137"/>
        <end position="148"/>
    </location>
</feature>
<feature type="signal peptide" evidence="2">
    <location>
        <begin position="1"/>
        <end position="36"/>
    </location>
</feature>
<feature type="region of interest" description="Disordered" evidence="1">
    <location>
        <begin position="137"/>
        <end position="222"/>
    </location>
</feature>
<dbReference type="AlphaFoldDB" id="A0A142NK78"/>
<dbReference type="RefSeq" id="WP_062861175.1">
    <property type="nucleotide sequence ID" value="NZ_CP014869.1"/>
</dbReference>
<evidence type="ECO:0000313" key="4">
    <source>
        <dbReference type="Proteomes" id="UP000075950"/>
    </source>
</evidence>
<evidence type="ECO:0000256" key="2">
    <source>
        <dbReference type="SAM" id="SignalP"/>
    </source>
</evidence>
<gene>
    <name evidence="3" type="ORF">A2T55_04810</name>
</gene>
<keyword evidence="2" id="KW-0732">Signal</keyword>
<protein>
    <submittedName>
        <fullName evidence="3">Uncharacterized protein</fullName>
    </submittedName>
</protein>
<sequence length="435" mass="47403">MKTENRPTRPWARHHLTGVLATISALAVLLGSGALAAPAQATTDDIAQYYSARPDSVKTEKVELDHNVDVADTFKEADKQGIHILSAELLVGNGGGLYQYDPNLSASKNAESLQSQIKNLTGTSAVVTALEVLYPPKKGSQKQQSSPSATAQGSAVKGEDQVRRAFAGLDETDPTDDDISRIRDDVENSPGTAESHMLKPQANGVPAETNAHPNNVSFRTDDNVGGKRKVTYDIQWMDKSDIKNAPDGWGLEVELYQYNYKLSDVIQRPACPKGTDEKFWADAGLHGTTITYLFNNKKNSSAKAKLEPYLDNNHWSDPCYQGGIGVGFGKPKTLPRWDETILDTKIHQRLTVAMSVPKGNAAWSHIGAASSFVAYNCQAKGKADTDCMGQVGIWPEDKMGGISDMLLLNKNRKWKTPTYFSWSANAVKRPAGLPR</sequence>
<reference evidence="4" key="1">
    <citation type="submission" date="2016-03" db="EMBL/GenBank/DDBJ databases">
        <authorList>
            <person name="Ploux O."/>
        </authorList>
    </citation>
    <scope>NUCLEOTIDE SEQUENCE [LARGE SCALE GENOMIC DNA]</scope>
    <source>
        <strain evidence="4">BS258</strain>
    </source>
</reference>
<organism evidence="3 4">
    <name type="scientific">Brevibacterium linens</name>
    <dbReference type="NCBI Taxonomy" id="1703"/>
    <lineage>
        <taxon>Bacteria</taxon>
        <taxon>Bacillati</taxon>
        <taxon>Actinomycetota</taxon>
        <taxon>Actinomycetes</taxon>
        <taxon>Micrococcales</taxon>
        <taxon>Brevibacteriaceae</taxon>
        <taxon>Brevibacterium</taxon>
    </lineage>
</organism>
<dbReference type="KEGG" id="bly:A2T55_04810"/>
<evidence type="ECO:0000313" key="3">
    <source>
        <dbReference type="EMBL" id="AMT93184.1"/>
    </source>
</evidence>
<evidence type="ECO:0000256" key="1">
    <source>
        <dbReference type="SAM" id="MobiDB-lite"/>
    </source>
</evidence>
<name>A0A142NK78_BRELN</name>
<dbReference type="Proteomes" id="UP000075950">
    <property type="component" value="Chromosome"/>
</dbReference>
<accession>A0A142NK78</accession>
<dbReference type="EMBL" id="CP014869">
    <property type="protein sequence ID" value="AMT93184.1"/>
    <property type="molecule type" value="Genomic_DNA"/>
</dbReference>
<proteinExistence type="predicted"/>